<dbReference type="AlphaFoldDB" id="A0A4Z1GV61"/>
<evidence type="ECO:0008006" key="4">
    <source>
        <dbReference type="Google" id="ProtNLM"/>
    </source>
</evidence>
<gene>
    <name evidence="2" type="ORF">BHYA_0049g00040</name>
</gene>
<evidence type="ECO:0000256" key="1">
    <source>
        <dbReference type="SAM" id="Phobius"/>
    </source>
</evidence>
<organism evidence="2 3">
    <name type="scientific">Botrytis hyacinthi</name>
    <dbReference type="NCBI Taxonomy" id="278943"/>
    <lineage>
        <taxon>Eukaryota</taxon>
        <taxon>Fungi</taxon>
        <taxon>Dikarya</taxon>
        <taxon>Ascomycota</taxon>
        <taxon>Pezizomycotina</taxon>
        <taxon>Leotiomycetes</taxon>
        <taxon>Helotiales</taxon>
        <taxon>Sclerotiniaceae</taxon>
        <taxon>Botrytis</taxon>
    </lineage>
</organism>
<sequence>MDTTKNFRSTYLISSQIPLPLQIIVIAVLLTSICCVFQRLYFHPLSKIPGPRLAAATSWYEFYYNAIRDGLYIRSFEKMHTDYISTRNKQLHTIDIEP</sequence>
<proteinExistence type="predicted"/>
<feature type="transmembrane region" description="Helical" evidence="1">
    <location>
        <begin position="20"/>
        <end position="42"/>
    </location>
</feature>
<reference evidence="2 3" key="1">
    <citation type="submission" date="2017-12" db="EMBL/GenBank/DDBJ databases">
        <title>Comparative genomics of Botrytis spp.</title>
        <authorList>
            <person name="Valero-Jimenez C.A."/>
            <person name="Tapia P."/>
            <person name="Veloso J."/>
            <person name="Silva-Moreno E."/>
            <person name="Staats M."/>
            <person name="Valdes J.H."/>
            <person name="Van Kan J.A.L."/>
        </authorList>
    </citation>
    <scope>NUCLEOTIDE SEQUENCE [LARGE SCALE GENOMIC DNA]</scope>
    <source>
        <strain evidence="2 3">Bh0001</strain>
    </source>
</reference>
<name>A0A4Z1GV61_9HELO</name>
<evidence type="ECO:0000313" key="3">
    <source>
        <dbReference type="Proteomes" id="UP000297814"/>
    </source>
</evidence>
<keyword evidence="1" id="KW-1133">Transmembrane helix</keyword>
<keyword evidence="1" id="KW-0472">Membrane</keyword>
<dbReference type="EMBL" id="PQXK01000049">
    <property type="protein sequence ID" value="TGO39669.1"/>
    <property type="molecule type" value="Genomic_DNA"/>
</dbReference>
<dbReference type="Proteomes" id="UP000297814">
    <property type="component" value="Unassembled WGS sequence"/>
</dbReference>
<comment type="caution">
    <text evidence="2">The sequence shown here is derived from an EMBL/GenBank/DDBJ whole genome shotgun (WGS) entry which is preliminary data.</text>
</comment>
<protein>
    <recommendedName>
        <fullName evidence="4">Cytochrome P450</fullName>
    </recommendedName>
</protein>
<evidence type="ECO:0000313" key="2">
    <source>
        <dbReference type="EMBL" id="TGO39669.1"/>
    </source>
</evidence>
<keyword evidence="1" id="KW-0812">Transmembrane</keyword>
<keyword evidence="3" id="KW-1185">Reference proteome</keyword>
<accession>A0A4Z1GV61</accession>